<dbReference type="AlphaFoldDB" id="A0A3P1T9X3"/>
<dbReference type="OrthoDB" id="557859at2"/>
<evidence type="ECO:0000313" key="2">
    <source>
        <dbReference type="Proteomes" id="UP000280819"/>
    </source>
</evidence>
<dbReference type="EMBL" id="RQZG01000005">
    <property type="protein sequence ID" value="RRD05676.1"/>
    <property type="molecule type" value="Genomic_DNA"/>
</dbReference>
<dbReference type="Proteomes" id="UP000280819">
    <property type="component" value="Unassembled WGS sequence"/>
</dbReference>
<proteinExistence type="predicted"/>
<accession>A0A3P1T9X3</accession>
<dbReference type="RefSeq" id="WP_124843766.1">
    <property type="nucleotide sequence ID" value="NZ_RQZG01000005.1"/>
</dbReference>
<organism evidence="1 2">
    <name type="scientific">Arachnia propionica</name>
    <dbReference type="NCBI Taxonomy" id="1750"/>
    <lineage>
        <taxon>Bacteria</taxon>
        <taxon>Bacillati</taxon>
        <taxon>Actinomycetota</taxon>
        <taxon>Actinomycetes</taxon>
        <taxon>Propionibacteriales</taxon>
        <taxon>Propionibacteriaceae</taxon>
        <taxon>Arachnia</taxon>
    </lineage>
</organism>
<evidence type="ECO:0000313" key="1">
    <source>
        <dbReference type="EMBL" id="RRD05676.1"/>
    </source>
</evidence>
<sequence>MRSITLTELNQNPSRATRLADHGEAIVLRGGRAAYRITRVEPSGDPLDELMATGLARPPRSAAPRSNRRFPTVATETDLGAVLDSERSRFDEFC</sequence>
<gene>
    <name evidence="1" type="ORF">EII34_05540</name>
</gene>
<protein>
    <submittedName>
        <fullName evidence="1">Uncharacterized protein</fullName>
    </submittedName>
</protein>
<name>A0A3P1T9X3_9ACTN</name>
<reference evidence="1 2" key="1">
    <citation type="submission" date="2018-11" db="EMBL/GenBank/DDBJ databases">
        <title>Genomes From Bacteria Associated with the Canine Oral Cavity: a Test Case for Automated Genome-Based Taxonomic Assignment.</title>
        <authorList>
            <person name="Coil D.A."/>
            <person name="Jospin G."/>
            <person name="Darling A.E."/>
            <person name="Wallis C."/>
            <person name="Davis I.J."/>
            <person name="Harris S."/>
            <person name="Eisen J.A."/>
            <person name="Holcombe L.J."/>
            <person name="O'Flynn C."/>
        </authorList>
    </citation>
    <scope>NUCLEOTIDE SEQUENCE [LARGE SCALE GENOMIC DNA]</scope>
    <source>
        <strain evidence="1 2">OH887_COT-365</strain>
    </source>
</reference>
<comment type="caution">
    <text evidence="1">The sequence shown here is derived from an EMBL/GenBank/DDBJ whole genome shotgun (WGS) entry which is preliminary data.</text>
</comment>